<comment type="similarity">
    <text evidence="1">Belongs to the multicopper oxidase family.</text>
</comment>
<dbReference type="Pfam" id="PF07731">
    <property type="entry name" value="Cu-oxidase_2"/>
    <property type="match status" value="1"/>
</dbReference>
<evidence type="ECO:0000259" key="5">
    <source>
        <dbReference type="Pfam" id="PF07731"/>
    </source>
</evidence>
<dbReference type="InterPro" id="IPR033138">
    <property type="entry name" value="Cu_oxidase_CS"/>
</dbReference>
<proteinExistence type="inferred from homology"/>
<feature type="domain" description="Plastocyanin-like" evidence="5">
    <location>
        <begin position="417"/>
        <end position="527"/>
    </location>
</feature>
<dbReference type="InterPro" id="IPR008972">
    <property type="entry name" value="Cupredoxin"/>
</dbReference>
<evidence type="ECO:0000256" key="2">
    <source>
        <dbReference type="ARBA" id="ARBA00022723"/>
    </source>
</evidence>
<evidence type="ECO:0000259" key="6">
    <source>
        <dbReference type="Pfam" id="PF07732"/>
    </source>
</evidence>
<dbReference type="InterPro" id="IPR045087">
    <property type="entry name" value="Cu-oxidase_fam"/>
</dbReference>
<dbReference type="Gene3D" id="2.60.40.420">
    <property type="entry name" value="Cupredoxins - blue copper proteins"/>
    <property type="match status" value="3"/>
</dbReference>
<feature type="transmembrane region" description="Helical" evidence="4">
    <location>
        <begin position="16"/>
        <end position="39"/>
    </location>
</feature>
<dbReference type="AlphaFoldDB" id="W7IJY8"/>
<protein>
    <submittedName>
        <fullName evidence="7">Multicopper oxidase</fullName>
    </submittedName>
</protein>
<dbReference type="InterPro" id="IPR011707">
    <property type="entry name" value="Cu-oxidase-like_N"/>
</dbReference>
<dbReference type="PANTHER" id="PTHR48267">
    <property type="entry name" value="CUPREDOXIN SUPERFAMILY PROTEIN"/>
    <property type="match status" value="1"/>
</dbReference>
<keyword evidence="3" id="KW-0560">Oxidoreductase</keyword>
<comment type="caution">
    <text evidence="7">The sequence shown here is derived from an EMBL/GenBank/DDBJ whole genome shotgun (WGS) entry which is preliminary data.</text>
</comment>
<organism evidence="7 8">
    <name type="scientific">Actinokineospora spheciospongiae</name>
    <dbReference type="NCBI Taxonomy" id="909613"/>
    <lineage>
        <taxon>Bacteria</taxon>
        <taxon>Bacillati</taxon>
        <taxon>Actinomycetota</taxon>
        <taxon>Actinomycetes</taxon>
        <taxon>Pseudonocardiales</taxon>
        <taxon>Pseudonocardiaceae</taxon>
        <taxon>Actinokineospora</taxon>
    </lineage>
</organism>
<name>W7IJY8_9PSEU</name>
<dbReference type="InterPro" id="IPR011706">
    <property type="entry name" value="Cu-oxidase_C"/>
</dbReference>
<evidence type="ECO:0000256" key="1">
    <source>
        <dbReference type="ARBA" id="ARBA00010609"/>
    </source>
</evidence>
<evidence type="ECO:0000313" key="8">
    <source>
        <dbReference type="Proteomes" id="UP000019277"/>
    </source>
</evidence>
<feature type="domain" description="Plastocyanin-like" evidence="6">
    <location>
        <begin position="93"/>
        <end position="221"/>
    </location>
</feature>
<dbReference type="InterPro" id="IPR002355">
    <property type="entry name" value="Cu_oxidase_Cu_BS"/>
</dbReference>
<dbReference type="PROSITE" id="PS00080">
    <property type="entry name" value="MULTICOPPER_OXIDASE2"/>
    <property type="match status" value="1"/>
</dbReference>
<keyword evidence="4" id="KW-0472">Membrane</keyword>
<keyword evidence="4" id="KW-1133">Transmembrane helix</keyword>
<dbReference type="PATRIC" id="fig|909613.9.peg.3957"/>
<evidence type="ECO:0000256" key="4">
    <source>
        <dbReference type="SAM" id="Phobius"/>
    </source>
</evidence>
<dbReference type="STRING" id="909613.UO65_3956"/>
<evidence type="ECO:0000256" key="3">
    <source>
        <dbReference type="ARBA" id="ARBA00023002"/>
    </source>
</evidence>
<dbReference type="PROSITE" id="PS00079">
    <property type="entry name" value="MULTICOPPER_OXIDASE1"/>
    <property type="match status" value="1"/>
</dbReference>
<reference evidence="7 8" key="1">
    <citation type="journal article" date="2014" name="Genome Announc.">
        <title>Draft Genome Sequence of the Antitrypanosomally Active Sponge-Associated Bacterium Actinokineospora sp. Strain EG49.</title>
        <authorList>
            <person name="Harjes J."/>
            <person name="Ryu T."/>
            <person name="Abdelmohsen U.R."/>
            <person name="Moitinho-Silva L."/>
            <person name="Horn H."/>
            <person name="Ravasi T."/>
            <person name="Hentschel U."/>
        </authorList>
    </citation>
    <scope>NUCLEOTIDE SEQUENCE [LARGE SCALE GENOMIC DNA]</scope>
    <source>
        <strain evidence="7 8">EG49</strain>
    </source>
</reference>
<keyword evidence="2" id="KW-0479">Metal-binding</keyword>
<dbReference type="PANTHER" id="PTHR48267:SF1">
    <property type="entry name" value="BILIRUBIN OXIDASE"/>
    <property type="match status" value="1"/>
</dbReference>
<dbReference type="EMBL" id="AYXG01000147">
    <property type="protein sequence ID" value="EWC60673.1"/>
    <property type="molecule type" value="Genomic_DNA"/>
</dbReference>
<evidence type="ECO:0000313" key="7">
    <source>
        <dbReference type="EMBL" id="EWC60673.1"/>
    </source>
</evidence>
<dbReference type="GO" id="GO:0005507">
    <property type="term" value="F:copper ion binding"/>
    <property type="evidence" value="ECO:0007669"/>
    <property type="project" value="InterPro"/>
</dbReference>
<dbReference type="GO" id="GO:0016491">
    <property type="term" value="F:oxidoreductase activity"/>
    <property type="evidence" value="ECO:0007669"/>
    <property type="project" value="UniProtKB-KW"/>
</dbReference>
<keyword evidence="4" id="KW-0812">Transmembrane</keyword>
<keyword evidence="8" id="KW-1185">Reference proteome</keyword>
<dbReference type="eggNOG" id="COG2132">
    <property type="taxonomic scope" value="Bacteria"/>
</dbReference>
<dbReference type="Pfam" id="PF07732">
    <property type="entry name" value="Cu-oxidase_3"/>
    <property type="match status" value="1"/>
</dbReference>
<sequence length="529" mass="57764">MAQTGGGVSPVDRRRFLGLSGLAVVGGIASVGIGTGFSFGRVLDGSGEPGVLVRSGAHLPPAFRRPLPIPPVLRPTRSDTATDYYEITQRAADVEYLPGLRTPSWTYNGSFPGPTLITRSGRRAVVTHRNELPRPVVVHLHGGHMPADSDGYPGDTILPGDGSSVSHDMSVPGNPVVGSRDYVYPGKQRAATLWYHDHSMGFTGATVYRGLAGFHLVRDDEDDALPLPKGDRDIPLMITDRSFAADGQFAYPSLAPNLTVPGVTDDHLNGVLGDVVLVNGAPWPALPVDRQRYRFRILNASNCRRYGLRLDPPPPDGDPTFTQIGSDGGLLSRPLTHESIDVAPAERFDVVLDFARYAPGTRVRLVNTLATDRTGEVMCFDVSDRTPQDTTAIPDELSSVEYLDPRQAVRTREFLFQSQNGDPGWSINGEPYTPGTVLAHSRLGDLELWRFTSDVHHPVHVHLNHFQVTRRSNGGPGPYDAGWKDTVDLLPAQAMEVAIRFTDYPGRFVFHCHNLEHEDMGMMADFTTI</sequence>
<accession>W7IJY8</accession>
<dbReference type="SUPFAM" id="SSF49503">
    <property type="entry name" value="Cupredoxins"/>
    <property type="match status" value="3"/>
</dbReference>
<dbReference type="Proteomes" id="UP000019277">
    <property type="component" value="Unassembled WGS sequence"/>
</dbReference>
<gene>
    <name evidence="7" type="ORF">UO65_3956</name>
</gene>